<evidence type="ECO:0000313" key="2">
    <source>
        <dbReference type="EMBL" id="MBD7969412.1"/>
    </source>
</evidence>
<keyword evidence="3" id="KW-1185">Reference proteome</keyword>
<evidence type="ECO:0008006" key="4">
    <source>
        <dbReference type="Google" id="ProtNLM"/>
    </source>
</evidence>
<accession>A0ABR8T0W7</accession>
<sequence length="143" mass="16210">MNLKQCVVLVILMSAFFSIPTLSFASNPDVREKQLEEALLQQLHLNITGALKSIYKTEYVMIGCTEISNIQQPEAMRDQSEKRSINVDAMNGGKYFELTISLCRVGPKEDNVELYFKNDTAGANYYLVDYKIITGENSRKLTE</sequence>
<dbReference type="Proteomes" id="UP000608071">
    <property type="component" value="Unassembled WGS sequence"/>
</dbReference>
<comment type="caution">
    <text evidence="2">The sequence shown here is derived from an EMBL/GenBank/DDBJ whole genome shotgun (WGS) entry which is preliminary data.</text>
</comment>
<organism evidence="2 3">
    <name type="scientific">Paenibacillus gallinarum</name>
    <dbReference type="NCBI Taxonomy" id="2762232"/>
    <lineage>
        <taxon>Bacteria</taxon>
        <taxon>Bacillati</taxon>
        <taxon>Bacillota</taxon>
        <taxon>Bacilli</taxon>
        <taxon>Bacillales</taxon>
        <taxon>Paenibacillaceae</taxon>
        <taxon>Paenibacillus</taxon>
    </lineage>
</organism>
<name>A0ABR8T0W7_9BACL</name>
<gene>
    <name evidence="2" type="ORF">H9647_15190</name>
</gene>
<feature type="chain" id="PRO_5047288420" description="DUF3887 domain-containing protein" evidence="1">
    <location>
        <begin position="26"/>
        <end position="143"/>
    </location>
</feature>
<reference evidence="2 3" key="1">
    <citation type="submission" date="2020-08" db="EMBL/GenBank/DDBJ databases">
        <title>A Genomic Blueprint of the Chicken Gut Microbiome.</title>
        <authorList>
            <person name="Gilroy R."/>
            <person name="Ravi A."/>
            <person name="Getino M."/>
            <person name="Pursley I."/>
            <person name="Horton D.L."/>
            <person name="Alikhan N.-F."/>
            <person name="Baker D."/>
            <person name="Gharbi K."/>
            <person name="Hall N."/>
            <person name="Watson M."/>
            <person name="Adriaenssens E.M."/>
            <person name="Foster-Nyarko E."/>
            <person name="Jarju S."/>
            <person name="Secka A."/>
            <person name="Antonio M."/>
            <person name="Oren A."/>
            <person name="Chaudhuri R."/>
            <person name="La Ragione R.M."/>
            <person name="Hildebrand F."/>
            <person name="Pallen M.J."/>
        </authorList>
    </citation>
    <scope>NUCLEOTIDE SEQUENCE [LARGE SCALE GENOMIC DNA]</scope>
    <source>
        <strain evidence="2 3">Sa2BVA9</strain>
    </source>
</reference>
<evidence type="ECO:0000256" key="1">
    <source>
        <dbReference type="SAM" id="SignalP"/>
    </source>
</evidence>
<keyword evidence="1" id="KW-0732">Signal</keyword>
<feature type="signal peptide" evidence="1">
    <location>
        <begin position="1"/>
        <end position="25"/>
    </location>
</feature>
<dbReference type="RefSeq" id="WP_191801433.1">
    <property type="nucleotide sequence ID" value="NZ_JACSQL010000007.1"/>
</dbReference>
<dbReference type="EMBL" id="JACSQL010000007">
    <property type="protein sequence ID" value="MBD7969412.1"/>
    <property type="molecule type" value="Genomic_DNA"/>
</dbReference>
<protein>
    <recommendedName>
        <fullName evidence="4">DUF3887 domain-containing protein</fullName>
    </recommendedName>
</protein>
<proteinExistence type="predicted"/>
<evidence type="ECO:0000313" key="3">
    <source>
        <dbReference type="Proteomes" id="UP000608071"/>
    </source>
</evidence>